<name>A0A6B4JJH1_CLOBO</name>
<dbReference type="AlphaFoldDB" id="A0A6B4JJH1"/>
<evidence type="ECO:0000256" key="2">
    <source>
        <dbReference type="ARBA" id="ARBA00022737"/>
    </source>
</evidence>
<dbReference type="Proteomes" id="UP000486903">
    <property type="component" value="Unassembled WGS sequence"/>
</dbReference>
<dbReference type="Pfam" id="PF00132">
    <property type="entry name" value="Hexapep"/>
    <property type="match status" value="1"/>
</dbReference>
<keyword evidence="2" id="KW-0677">Repeat</keyword>
<accession>A0A6B4JJH1</accession>
<dbReference type="Gene3D" id="2.160.10.10">
    <property type="entry name" value="Hexapeptide repeat proteins"/>
    <property type="match status" value="1"/>
</dbReference>
<evidence type="ECO:0000313" key="4">
    <source>
        <dbReference type="Proteomes" id="UP000486903"/>
    </source>
</evidence>
<proteinExistence type="predicted"/>
<dbReference type="PANTHER" id="PTHR43300">
    <property type="entry name" value="ACETYLTRANSFERASE"/>
    <property type="match status" value="1"/>
</dbReference>
<dbReference type="PROSITE" id="PS00101">
    <property type="entry name" value="HEXAPEP_TRANSFERASES"/>
    <property type="match status" value="1"/>
</dbReference>
<dbReference type="RefSeq" id="WP_003371615.1">
    <property type="nucleotide sequence ID" value="NZ_JACBBA010000001.1"/>
</dbReference>
<dbReference type="GO" id="GO:0016740">
    <property type="term" value="F:transferase activity"/>
    <property type="evidence" value="ECO:0007669"/>
    <property type="project" value="UniProtKB-KW"/>
</dbReference>
<keyword evidence="1 3" id="KW-0808">Transferase</keyword>
<dbReference type="InterPro" id="IPR050179">
    <property type="entry name" value="Trans_hexapeptide_repeat"/>
</dbReference>
<dbReference type="CDD" id="cd03349">
    <property type="entry name" value="LbH_XAT"/>
    <property type="match status" value="1"/>
</dbReference>
<gene>
    <name evidence="3" type="ORF">FDG31_01715</name>
</gene>
<dbReference type="InterPro" id="IPR018357">
    <property type="entry name" value="Hexapep_transf_CS"/>
</dbReference>
<comment type="caution">
    <text evidence="3">The sequence shown here is derived from an EMBL/GenBank/DDBJ whole genome shotgun (WGS) entry which is preliminary data.</text>
</comment>
<dbReference type="InterPro" id="IPR011004">
    <property type="entry name" value="Trimer_LpxA-like_sf"/>
</dbReference>
<dbReference type="SUPFAM" id="SSF51161">
    <property type="entry name" value="Trimeric LpxA-like enzymes"/>
    <property type="match status" value="1"/>
</dbReference>
<reference evidence="3 4" key="1">
    <citation type="submission" date="2019-04" db="EMBL/GenBank/DDBJ databases">
        <title>Genome sequencing of Clostridium botulinum Groups I-IV and Clostridium butyricum.</title>
        <authorList>
            <person name="Brunt J."/>
            <person name="Van Vliet A.H.M."/>
            <person name="Stringer S.C."/>
            <person name="Carter A.T."/>
            <person name="Peck M.W."/>
        </authorList>
    </citation>
    <scope>NUCLEOTIDE SEQUENCE [LARGE SCALE GENOMIC DNA]</scope>
    <source>
        <strain evidence="3 4">BL81</strain>
    </source>
</reference>
<dbReference type="InterPro" id="IPR001451">
    <property type="entry name" value="Hexapep"/>
</dbReference>
<protein>
    <submittedName>
        <fullName evidence="3">CatB-related O-acetyltransferase</fullName>
    </submittedName>
</protein>
<evidence type="ECO:0000313" key="3">
    <source>
        <dbReference type="EMBL" id="NFV24905.1"/>
    </source>
</evidence>
<sequence length="193" mass="21723">MNNNIIDLENAKMLPVNNRRSNLEIGDFTYGIPNILTWNEGTKVIIGKFCSIAGDVDIFLGRNHRNDWITTYPFNVLCGSYNYIKGHPSTKGNVIIGNDVWIGRHTTILSGVNIGNGVSIGANSVIAKDIPNYAIVAGNPAKIIRYKFDTETINKLLEISWWDWELEDLRRIVPILQSGNVKALIDYYNKNIK</sequence>
<evidence type="ECO:0000256" key="1">
    <source>
        <dbReference type="ARBA" id="ARBA00022679"/>
    </source>
</evidence>
<organism evidence="3 4">
    <name type="scientific">Clostridium botulinum</name>
    <dbReference type="NCBI Taxonomy" id="1491"/>
    <lineage>
        <taxon>Bacteria</taxon>
        <taxon>Bacillati</taxon>
        <taxon>Bacillota</taxon>
        <taxon>Clostridia</taxon>
        <taxon>Eubacteriales</taxon>
        <taxon>Clostridiaceae</taxon>
        <taxon>Clostridium</taxon>
    </lineage>
</organism>
<dbReference type="PANTHER" id="PTHR43300:SF11">
    <property type="entry name" value="ACETYLTRANSFERASE RV3034C-RELATED"/>
    <property type="match status" value="1"/>
</dbReference>
<dbReference type="EMBL" id="SXFB01000001">
    <property type="protein sequence ID" value="NFV24905.1"/>
    <property type="molecule type" value="Genomic_DNA"/>
</dbReference>